<evidence type="ECO:0000256" key="1">
    <source>
        <dbReference type="ARBA" id="ARBA00008396"/>
    </source>
</evidence>
<evidence type="ECO:0000256" key="3">
    <source>
        <dbReference type="ARBA" id="ARBA00023125"/>
    </source>
</evidence>
<feature type="domain" description="RNA-binding S4" evidence="6">
    <location>
        <begin position="6"/>
        <end position="68"/>
    </location>
</feature>
<feature type="region of interest" description="Disordered" evidence="5">
    <location>
        <begin position="83"/>
        <end position="134"/>
    </location>
</feature>
<dbReference type="GO" id="GO:0043023">
    <property type="term" value="F:ribosomal large subunit binding"/>
    <property type="evidence" value="ECO:0007669"/>
    <property type="project" value="InterPro"/>
</dbReference>
<dbReference type="GO" id="GO:0003677">
    <property type="term" value="F:DNA binding"/>
    <property type="evidence" value="ECO:0007669"/>
    <property type="project" value="UniProtKB-KW"/>
</dbReference>
<dbReference type="EMBL" id="JAGQDD010000006">
    <property type="protein sequence ID" value="MBQ0930909.1"/>
    <property type="molecule type" value="Genomic_DNA"/>
</dbReference>
<comment type="similarity">
    <text evidence="1">Belongs to the HSP15 family.</text>
</comment>
<dbReference type="SUPFAM" id="SSF55174">
    <property type="entry name" value="Alpha-L RNA-binding motif"/>
    <property type="match status" value="1"/>
</dbReference>
<dbReference type="SMART" id="SM00363">
    <property type="entry name" value="S4"/>
    <property type="match status" value="1"/>
</dbReference>
<dbReference type="Gene3D" id="3.10.290.10">
    <property type="entry name" value="RNA-binding S4 domain"/>
    <property type="match status" value="1"/>
</dbReference>
<evidence type="ECO:0000256" key="5">
    <source>
        <dbReference type="SAM" id="MobiDB-lite"/>
    </source>
</evidence>
<name>A0A940Y670_9BURK</name>
<comment type="caution">
    <text evidence="7">The sequence shown here is derived from an EMBL/GenBank/DDBJ whole genome shotgun (WGS) entry which is preliminary data.</text>
</comment>
<keyword evidence="2 4" id="KW-0694">RNA-binding</keyword>
<dbReference type="CDD" id="cd00165">
    <property type="entry name" value="S4"/>
    <property type="match status" value="1"/>
</dbReference>
<dbReference type="PROSITE" id="PS50889">
    <property type="entry name" value="S4"/>
    <property type="match status" value="1"/>
</dbReference>
<dbReference type="InterPro" id="IPR025708">
    <property type="entry name" value="HSP15"/>
</dbReference>
<dbReference type="Pfam" id="PF01479">
    <property type="entry name" value="S4"/>
    <property type="match status" value="1"/>
</dbReference>
<dbReference type="GO" id="GO:0034605">
    <property type="term" value="P:cellular response to heat"/>
    <property type="evidence" value="ECO:0007669"/>
    <property type="project" value="InterPro"/>
</dbReference>
<evidence type="ECO:0000313" key="7">
    <source>
        <dbReference type="EMBL" id="MBQ0930909.1"/>
    </source>
</evidence>
<dbReference type="AlphaFoldDB" id="A0A940Y670"/>
<evidence type="ECO:0000256" key="2">
    <source>
        <dbReference type="ARBA" id="ARBA00022884"/>
    </source>
</evidence>
<evidence type="ECO:0000313" key="8">
    <source>
        <dbReference type="Proteomes" id="UP000676246"/>
    </source>
</evidence>
<feature type="compositionally biased region" description="Basic and acidic residues" evidence="5">
    <location>
        <begin position="94"/>
        <end position="103"/>
    </location>
</feature>
<dbReference type="GO" id="GO:0003727">
    <property type="term" value="F:single-stranded RNA binding"/>
    <property type="evidence" value="ECO:0007669"/>
    <property type="project" value="InterPro"/>
</dbReference>
<dbReference type="InterPro" id="IPR036986">
    <property type="entry name" value="S4_RNA-bd_sf"/>
</dbReference>
<reference evidence="7 8" key="1">
    <citation type="submission" date="2021-04" db="EMBL/GenBank/DDBJ databases">
        <title>The genome sequence of Ideonella sp. 3Y2.</title>
        <authorList>
            <person name="Liu Y."/>
        </authorList>
    </citation>
    <scope>NUCLEOTIDE SEQUENCE [LARGE SCALE GENOMIC DNA]</scope>
    <source>
        <strain evidence="7 8">3Y2</strain>
    </source>
</reference>
<dbReference type="Proteomes" id="UP000676246">
    <property type="component" value="Unassembled WGS sequence"/>
</dbReference>
<evidence type="ECO:0000256" key="4">
    <source>
        <dbReference type="PROSITE-ProRule" id="PRU00182"/>
    </source>
</evidence>
<dbReference type="InterPro" id="IPR002942">
    <property type="entry name" value="S4_RNA-bd"/>
</dbReference>
<organism evidence="7 8">
    <name type="scientific">Ideonella alba</name>
    <dbReference type="NCBI Taxonomy" id="2824118"/>
    <lineage>
        <taxon>Bacteria</taxon>
        <taxon>Pseudomonadati</taxon>
        <taxon>Pseudomonadota</taxon>
        <taxon>Betaproteobacteria</taxon>
        <taxon>Burkholderiales</taxon>
        <taxon>Sphaerotilaceae</taxon>
        <taxon>Ideonella</taxon>
    </lineage>
</organism>
<gene>
    <name evidence="7" type="ORF">KAK03_10465</name>
</gene>
<sequence>MRQEPVRLDKWLWAARFFKTRALAVEAIGKHRVEVNGQPVKAGRELRVGDRLTLRDPGLPPREVEVLGLSDIRGPAPLAQTLYADTPESQQQREAAREQRRQGVEPALAIEQGRPTKRDRRQLADWQRWSASLD</sequence>
<keyword evidence="8" id="KW-1185">Reference proteome</keyword>
<keyword evidence="3" id="KW-0238">DNA-binding</keyword>
<evidence type="ECO:0000259" key="6">
    <source>
        <dbReference type="SMART" id="SM00363"/>
    </source>
</evidence>
<dbReference type="PIRSF" id="PIRSF016821">
    <property type="entry name" value="HSP15"/>
    <property type="match status" value="1"/>
</dbReference>
<proteinExistence type="inferred from homology"/>
<protein>
    <submittedName>
        <fullName evidence="7">RNA-binding S4 domain-containing protein</fullName>
    </submittedName>
</protein>
<accession>A0A940Y670</accession>